<dbReference type="Proteomes" id="UP001155604">
    <property type="component" value="Unassembled WGS sequence"/>
</dbReference>
<name>A0A9X2WXD6_9GAMM</name>
<evidence type="ECO:0000313" key="4">
    <source>
        <dbReference type="Proteomes" id="UP001155604"/>
    </source>
</evidence>
<dbReference type="RefSeq" id="WP_261273673.1">
    <property type="nucleotide sequence ID" value="NZ_JAMTCC010000041.1"/>
</dbReference>
<gene>
    <name evidence="3" type="ORF">NE536_18985</name>
</gene>
<keyword evidence="1" id="KW-0472">Membrane</keyword>
<keyword evidence="1" id="KW-0812">Transmembrane</keyword>
<proteinExistence type="predicted"/>
<reference evidence="3" key="1">
    <citation type="journal article" date="2023" name="Int. J. Syst. Evol. Microbiol.">
        <title>&lt;i&gt;Shewanella septentrionalis&lt;/i&gt; sp. nov. and &lt;i&gt;Shewanella holmiensis&lt;/i&gt; sp. nov., isolated from Baltic Sea water and sediments.</title>
        <authorList>
            <person name="Martin-Rodriguez A.J."/>
            <person name="Thorell K."/>
            <person name="Joffre E."/>
            <person name="Jensie-Markopoulos S."/>
            <person name="Moore E.R.B."/>
            <person name="Sjoling A."/>
        </authorList>
    </citation>
    <scope>NUCLEOTIDE SEQUENCE</scope>
    <source>
        <strain evidence="3">SP1W3</strain>
    </source>
</reference>
<protein>
    <submittedName>
        <fullName evidence="3">DedA family protein</fullName>
    </submittedName>
</protein>
<keyword evidence="1" id="KW-1133">Transmembrane helix</keyword>
<dbReference type="InterPro" id="IPR032816">
    <property type="entry name" value="VTT_dom"/>
</dbReference>
<feature type="transmembrane region" description="Helical" evidence="1">
    <location>
        <begin position="36"/>
        <end position="58"/>
    </location>
</feature>
<evidence type="ECO:0000313" key="3">
    <source>
        <dbReference type="EMBL" id="MCT7947439.1"/>
    </source>
</evidence>
<dbReference type="AlphaFoldDB" id="A0A9X2WXD6"/>
<dbReference type="PANTHER" id="PTHR42709:SF4">
    <property type="entry name" value="INNER MEMBRANE PROTEIN YQAA"/>
    <property type="match status" value="1"/>
</dbReference>
<accession>A0A9X2WXD6</accession>
<dbReference type="EMBL" id="JAMTCC010000041">
    <property type="protein sequence ID" value="MCT7947439.1"/>
    <property type="molecule type" value="Genomic_DNA"/>
</dbReference>
<organism evidence="3 4">
    <name type="scientific">Shewanella septentrionalis</name>
    <dbReference type="NCBI Taxonomy" id="2952223"/>
    <lineage>
        <taxon>Bacteria</taxon>
        <taxon>Pseudomonadati</taxon>
        <taxon>Pseudomonadota</taxon>
        <taxon>Gammaproteobacteria</taxon>
        <taxon>Alteromonadales</taxon>
        <taxon>Shewanellaceae</taxon>
        <taxon>Shewanella</taxon>
    </lineage>
</organism>
<keyword evidence="4" id="KW-1185">Reference proteome</keyword>
<evidence type="ECO:0000259" key="2">
    <source>
        <dbReference type="Pfam" id="PF09335"/>
    </source>
</evidence>
<evidence type="ECO:0000256" key="1">
    <source>
        <dbReference type="SAM" id="Phobius"/>
    </source>
</evidence>
<dbReference type="InterPro" id="IPR051311">
    <property type="entry name" value="DedA_domain"/>
</dbReference>
<feature type="domain" description="VTT" evidence="2">
    <location>
        <begin position="33"/>
        <end position="135"/>
    </location>
</feature>
<sequence length="141" mass="14921">MTELGIMFSGAFFAATLLPGGSEVLLVALLNKTPEAWVALVVVASIGNTLGAMTSFYLGRLGRLAKSPEASATGKHAKGLALIERYGVWALLLSWAPVIGDILCLLAGWLRLALIPSLVMILIGKTIRYLIVAAAVLQWMA</sequence>
<dbReference type="PANTHER" id="PTHR42709">
    <property type="entry name" value="ALKALINE PHOSPHATASE LIKE PROTEIN"/>
    <property type="match status" value="1"/>
</dbReference>
<feature type="transmembrane region" description="Helical" evidence="1">
    <location>
        <begin position="115"/>
        <end position="137"/>
    </location>
</feature>
<dbReference type="GO" id="GO:0005886">
    <property type="term" value="C:plasma membrane"/>
    <property type="evidence" value="ECO:0007669"/>
    <property type="project" value="UniProtKB-ARBA"/>
</dbReference>
<comment type="caution">
    <text evidence="3">The sequence shown here is derived from an EMBL/GenBank/DDBJ whole genome shotgun (WGS) entry which is preliminary data.</text>
</comment>
<feature type="transmembrane region" description="Helical" evidence="1">
    <location>
        <begin position="86"/>
        <end position="109"/>
    </location>
</feature>
<dbReference type="Pfam" id="PF09335">
    <property type="entry name" value="VTT_dom"/>
    <property type="match status" value="1"/>
</dbReference>